<dbReference type="eggNOG" id="COG5012">
    <property type="taxonomic scope" value="Bacteria"/>
</dbReference>
<keyword evidence="2 9" id="KW-0489">Methyltransferase</keyword>
<dbReference type="Proteomes" id="UP000006055">
    <property type="component" value="Chromosome"/>
</dbReference>
<dbReference type="InterPro" id="IPR036724">
    <property type="entry name" value="Cobalamin-bd_sf"/>
</dbReference>
<dbReference type="PROSITE" id="PS51337">
    <property type="entry name" value="B12_BINDING_NTER"/>
    <property type="match status" value="1"/>
</dbReference>
<reference evidence="10" key="1">
    <citation type="submission" date="2012-06" db="EMBL/GenBank/DDBJ databases">
        <title>Complete sequence of chromosome of Desulfomonile tiedjei DSM 6799.</title>
        <authorList>
            <person name="Lucas S."/>
            <person name="Copeland A."/>
            <person name="Lapidus A."/>
            <person name="Glavina del Rio T."/>
            <person name="Dalin E."/>
            <person name="Tice H."/>
            <person name="Bruce D."/>
            <person name="Goodwin L."/>
            <person name="Pitluck S."/>
            <person name="Peters L."/>
            <person name="Ovchinnikova G."/>
            <person name="Zeytun A."/>
            <person name="Lu M."/>
            <person name="Kyrpides N."/>
            <person name="Mavromatis K."/>
            <person name="Ivanova N."/>
            <person name="Brettin T."/>
            <person name="Detter J.C."/>
            <person name="Han C."/>
            <person name="Larimer F."/>
            <person name="Land M."/>
            <person name="Hauser L."/>
            <person name="Markowitz V."/>
            <person name="Cheng J.-F."/>
            <person name="Hugenholtz P."/>
            <person name="Woyke T."/>
            <person name="Wu D."/>
            <person name="Spring S."/>
            <person name="Schroeder M."/>
            <person name="Brambilla E."/>
            <person name="Klenk H.-P."/>
            <person name="Eisen J.A."/>
        </authorList>
    </citation>
    <scope>NUCLEOTIDE SEQUENCE [LARGE SCALE GENOMIC DNA]</scope>
    <source>
        <strain evidence="10">ATCC 49306 / DSM 6799 / DCB-1</strain>
    </source>
</reference>
<dbReference type="Pfam" id="PF01208">
    <property type="entry name" value="URO-D"/>
    <property type="match status" value="1"/>
</dbReference>
<evidence type="ECO:0000259" key="7">
    <source>
        <dbReference type="PROSITE" id="PS51332"/>
    </source>
</evidence>
<feature type="domain" description="B12-binding N-terminal" evidence="8">
    <location>
        <begin position="395"/>
        <end position="489"/>
    </location>
</feature>
<evidence type="ECO:0000313" key="9">
    <source>
        <dbReference type="EMBL" id="AFM28024.1"/>
    </source>
</evidence>
<dbReference type="GO" id="GO:0004853">
    <property type="term" value="F:uroporphyrinogen decarboxylase activity"/>
    <property type="evidence" value="ECO:0007669"/>
    <property type="project" value="InterPro"/>
</dbReference>
<evidence type="ECO:0000256" key="3">
    <source>
        <dbReference type="ARBA" id="ARBA00022679"/>
    </source>
</evidence>
<protein>
    <submittedName>
        <fullName evidence="9">Methyltransferase, MtaA/CmuA family</fullName>
    </submittedName>
</protein>
<dbReference type="InterPro" id="IPR038071">
    <property type="entry name" value="UROD/MetE-like_sf"/>
</dbReference>
<dbReference type="PATRIC" id="fig|706587.4.peg.6119"/>
<dbReference type="PROSITE" id="PS51332">
    <property type="entry name" value="B12_BINDING"/>
    <property type="match status" value="1"/>
</dbReference>
<keyword evidence="5" id="KW-0862">Zinc</keyword>
<dbReference type="eggNOG" id="COG0407">
    <property type="taxonomic scope" value="Bacteria"/>
</dbReference>
<dbReference type="InterPro" id="IPR006360">
    <property type="entry name" value="Mtase_MtaA_CmuA"/>
</dbReference>
<dbReference type="HOGENOM" id="CLU_489854_0_0_7"/>
<keyword evidence="10" id="KW-1185">Reference proteome</keyword>
<dbReference type="InterPro" id="IPR003759">
    <property type="entry name" value="Cbl-bd_cap"/>
</dbReference>
<keyword evidence="4" id="KW-0479">Metal-binding</keyword>
<dbReference type="SUPFAM" id="SSF47644">
    <property type="entry name" value="Methionine synthase domain"/>
    <property type="match status" value="1"/>
</dbReference>
<dbReference type="RefSeq" id="WP_014813123.1">
    <property type="nucleotide sequence ID" value="NC_018025.1"/>
</dbReference>
<dbReference type="AlphaFoldDB" id="I4CEN3"/>
<accession>I4CEN3</accession>
<organism evidence="9 10">
    <name type="scientific">Desulfomonile tiedjei (strain ATCC 49306 / DSM 6799 / DCB-1)</name>
    <dbReference type="NCBI Taxonomy" id="706587"/>
    <lineage>
        <taxon>Bacteria</taxon>
        <taxon>Pseudomonadati</taxon>
        <taxon>Thermodesulfobacteriota</taxon>
        <taxon>Desulfomonilia</taxon>
        <taxon>Desulfomonilales</taxon>
        <taxon>Desulfomonilaceae</taxon>
        <taxon>Desulfomonile</taxon>
    </lineage>
</organism>
<comment type="cofactor">
    <cofactor evidence="1">
        <name>Zn(2+)</name>
        <dbReference type="ChEBI" id="CHEBI:29105"/>
    </cofactor>
</comment>
<dbReference type="CDD" id="cd02070">
    <property type="entry name" value="corrinoid_protein_B12-BD"/>
    <property type="match status" value="1"/>
</dbReference>
<keyword evidence="3 9" id="KW-0808">Transferase</keyword>
<dbReference type="InterPro" id="IPR052024">
    <property type="entry name" value="Methanogen_methyltrans"/>
</dbReference>
<evidence type="ECO:0000256" key="2">
    <source>
        <dbReference type="ARBA" id="ARBA00022603"/>
    </source>
</evidence>
<sequence>MSIPKMTSRERAIVAVTMESLPDQVPVNPLFLSRGIREGGVRVDQVLFDGEAQARAKIKALEKFGGDVIVAGTDILVPVENLGAVLEYLPYAQPSLVQHPAPTKEDFYRLKEAYFSKGFNPEKGRMRAIQQEIRTYIKAGLKDTHVLATPVCGPITTAQMVTGTDEFFTFLAEDPEFAKEIIELCLDNAKSIAAMMVEAGVDVVNVPDPFCSCDILPPDMFREFGLPYQKDLFAYIKEIGGFPFSHCCTYTEPIWSDVVTSGCVNFNGDLYPGADVAKRAIGGQMSLMGTLSPYSTLTHGTPQDVANEVKKLAAEVGYNGGFIVMPGCDIDWTVPDENLRALIDTCASIKYPMDVEALGDLSKVYLPGHPQHPGMRKISTESDPLVRMGIQKARVAERSPEEEVFFNLADAILEYDGEKVVEWTSKGLERGLSPQQIIFDGLSLGMKMAGDLYERNERFVTDMLKSAKTMEKAMVILTPLLEAGAAGERKKETVIVGLVRGNAQDIGKNLVVLMLKASGFNVIDLGKNVKAEQFVKAAQVHNTVAIGMSVMTNSSVVYAQETVDALKAQEQPGKYLVIVGGAAMNDQIAAKMGVKYGSDANAAVALVKDHVSALAQESSV</sequence>
<proteinExistence type="predicted"/>
<dbReference type="CDD" id="cd03465">
    <property type="entry name" value="URO-D_like"/>
    <property type="match status" value="1"/>
</dbReference>
<evidence type="ECO:0000256" key="6">
    <source>
        <dbReference type="ARBA" id="ARBA00022994"/>
    </source>
</evidence>
<dbReference type="Gene3D" id="3.40.50.280">
    <property type="entry name" value="Cobalamin-binding domain"/>
    <property type="match status" value="1"/>
</dbReference>
<dbReference type="SUPFAM" id="SSF51726">
    <property type="entry name" value="UROD/MetE-like"/>
    <property type="match status" value="1"/>
</dbReference>
<dbReference type="PANTHER" id="PTHR47099:SF1">
    <property type="entry name" value="METHYLCOBAMIDE:COM METHYLTRANSFERASE MTBA"/>
    <property type="match status" value="1"/>
</dbReference>
<dbReference type="GO" id="GO:0046872">
    <property type="term" value="F:metal ion binding"/>
    <property type="evidence" value="ECO:0007669"/>
    <property type="project" value="UniProtKB-KW"/>
</dbReference>
<dbReference type="Pfam" id="PF02607">
    <property type="entry name" value="B12-binding_2"/>
    <property type="match status" value="1"/>
</dbReference>
<dbReference type="EMBL" id="CP003360">
    <property type="protein sequence ID" value="AFM28024.1"/>
    <property type="molecule type" value="Genomic_DNA"/>
</dbReference>
<dbReference type="GO" id="GO:0006730">
    <property type="term" value="P:one-carbon metabolic process"/>
    <property type="evidence" value="ECO:0007669"/>
    <property type="project" value="InterPro"/>
</dbReference>
<dbReference type="SUPFAM" id="SSF52242">
    <property type="entry name" value="Cobalamin (vitamin B12)-binding domain"/>
    <property type="match status" value="1"/>
</dbReference>
<evidence type="ECO:0000259" key="8">
    <source>
        <dbReference type="PROSITE" id="PS51337"/>
    </source>
</evidence>
<gene>
    <name evidence="9" type="ordered locus">Desti_5437</name>
</gene>
<evidence type="ECO:0000256" key="5">
    <source>
        <dbReference type="ARBA" id="ARBA00022833"/>
    </source>
</evidence>
<dbReference type="GO" id="GO:0006779">
    <property type="term" value="P:porphyrin-containing compound biosynthetic process"/>
    <property type="evidence" value="ECO:0007669"/>
    <property type="project" value="InterPro"/>
</dbReference>
<dbReference type="SMART" id="SM01018">
    <property type="entry name" value="B12-binding_2"/>
    <property type="match status" value="1"/>
</dbReference>
<evidence type="ECO:0000256" key="1">
    <source>
        <dbReference type="ARBA" id="ARBA00001947"/>
    </source>
</evidence>
<dbReference type="InterPro" id="IPR006158">
    <property type="entry name" value="Cobalamin-bd"/>
</dbReference>
<dbReference type="Pfam" id="PF02310">
    <property type="entry name" value="B12-binding"/>
    <property type="match status" value="1"/>
</dbReference>
<dbReference type="STRING" id="706587.Desti_5437"/>
<name>I4CEN3_DESTA</name>
<dbReference type="GO" id="GO:0008168">
    <property type="term" value="F:methyltransferase activity"/>
    <property type="evidence" value="ECO:0007669"/>
    <property type="project" value="UniProtKB-KW"/>
</dbReference>
<dbReference type="InterPro" id="IPR000257">
    <property type="entry name" value="Uroporphyrinogen_deCOase"/>
</dbReference>
<dbReference type="KEGG" id="dti:Desti_5437"/>
<dbReference type="OrthoDB" id="5419165at2"/>
<dbReference type="InterPro" id="IPR036594">
    <property type="entry name" value="Meth_synthase_dom"/>
</dbReference>
<dbReference type="GO" id="GO:0031419">
    <property type="term" value="F:cobalamin binding"/>
    <property type="evidence" value="ECO:0007669"/>
    <property type="project" value="InterPro"/>
</dbReference>
<evidence type="ECO:0000256" key="4">
    <source>
        <dbReference type="ARBA" id="ARBA00022723"/>
    </source>
</evidence>
<dbReference type="Gene3D" id="3.20.20.210">
    <property type="match status" value="1"/>
</dbReference>
<dbReference type="GO" id="GO:0015948">
    <property type="term" value="P:methanogenesis"/>
    <property type="evidence" value="ECO:0007669"/>
    <property type="project" value="UniProtKB-KW"/>
</dbReference>
<evidence type="ECO:0000313" key="10">
    <source>
        <dbReference type="Proteomes" id="UP000006055"/>
    </source>
</evidence>
<feature type="domain" description="B12-binding" evidence="7">
    <location>
        <begin position="491"/>
        <end position="620"/>
    </location>
</feature>
<dbReference type="Gene3D" id="1.10.1240.10">
    <property type="entry name" value="Methionine synthase domain"/>
    <property type="match status" value="1"/>
</dbReference>
<dbReference type="GO" id="GO:0032259">
    <property type="term" value="P:methylation"/>
    <property type="evidence" value="ECO:0007669"/>
    <property type="project" value="UniProtKB-KW"/>
</dbReference>
<dbReference type="PANTHER" id="PTHR47099">
    <property type="entry name" value="METHYLCOBAMIDE:COM METHYLTRANSFERASE MTBA"/>
    <property type="match status" value="1"/>
</dbReference>
<keyword evidence="6" id="KW-0484">Methanogenesis</keyword>
<dbReference type="NCBIfam" id="TIGR01463">
    <property type="entry name" value="mtaA_cmuA"/>
    <property type="match status" value="1"/>
</dbReference>